<dbReference type="OrthoDB" id="2788844at2759"/>
<dbReference type="PROSITE" id="PS50181">
    <property type="entry name" value="FBOX"/>
    <property type="match status" value="1"/>
</dbReference>
<dbReference type="EMBL" id="KN839846">
    <property type="protein sequence ID" value="KIJ64407.1"/>
    <property type="molecule type" value="Genomic_DNA"/>
</dbReference>
<dbReference type="Gene3D" id="1.20.1280.50">
    <property type="match status" value="1"/>
</dbReference>
<keyword evidence="3" id="KW-1185">Reference proteome</keyword>
<evidence type="ECO:0000313" key="2">
    <source>
        <dbReference type="EMBL" id="KIJ64407.1"/>
    </source>
</evidence>
<dbReference type="AlphaFoldDB" id="A0A0C9WFR3"/>
<evidence type="ECO:0000259" key="1">
    <source>
        <dbReference type="PROSITE" id="PS50181"/>
    </source>
</evidence>
<sequence>MAQVGDQPINALDSQPNELMLELFAYLPLRSLIAARGVCTKWRRFVDLSNLLPVRRRLLDFYLLAIKSPSFLAARQMIVPQLQVFDREEYLGKLLVNFVLPEEFEFYIREWPAKAAVSWVWPGLDNTFLSASGVRMHGRNWLGRTIDNSDDTEIFFPGDTYEDDGDMTPLRALELWEHGCAWSDWLVCDKTKDNSGRSHFGEVYACEGEYVDWENTDKPNGSSWIDWLKLRVKADDRALERTSADGG</sequence>
<dbReference type="Pfam" id="PF00646">
    <property type="entry name" value="F-box"/>
    <property type="match status" value="1"/>
</dbReference>
<reference evidence="2 3" key="1">
    <citation type="submission" date="2014-04" db="EMBL/GenBank/DDBJ databases">
        <title>Evolutionary Origins and Diversification of the Mycorrhizal Mutualists.</title>
        <authorList>
            <consortium name="DOE Joint Genome Institute"/>
            <consortium name="Mycorrhizal Genomics Consortium"/>
            <person name="Kohler A."/>
            <person name="Kuo A."/>
            <person name="Nagy L.G."/>
            <person name="Floudas D."/>
            <person name="Copeland A."/>
            <person name="Barry K.W."/>
            <person name="Cichocki N."/>
            <person name="Veneault-Fourrey C."/>
            <person name="LaButti K."/>
            <person name="Lindquist E.A."/>
            <person name="Lipzen A."/>
            <person name="Lundell T."/>
            <person name="Morin E."/>
            <person name="Murat C."/>
            <person name="Riley R."/>
            <person name="Ohm R."/>
            <person name="Sun H."/>
            <person name="Tunlid A."/>
            <person name="Henrissat B."/>
            <person name="Grigoriev I.V."/>
            <person name="Hibbett D.S."/>
            <person name="Martin F."/>
        </authorList>
    </citation>
    <scope>NUCLEOTIDE SEQUENCE [LARGE SCALE GENOMIC DNA]</scope>
    <source>
        <strain evidence="2 3">MD-312</strain>
    </source>
</reference>
<dbReference type="InterPro" id="IPR001810">
    <property type="entry name" value="F-box_dom"/>
</dbReference>
<name>A0A0C9WFR3_9AGAM</name>
<dbReference type="InterPro" id="IPR036047">
    <property type="entry name" value="F-box-like_dom_sf"/>
</dbReference>
<feature type="domain" description="F-box" evidence="1">
    <location>
        <begin position="9"/>
        <end position="58"/>
    </location>
</feature>
<proteinExistence type="predicted"/>
<dbReference type="SUPFAM" id="SSF81383">
    <property type="entry name" value="F-box domain"/>
    <property type="match status" value="1"/>
</dbReference>
<gene>
    <name evidence="2" type="ORF">HYDPIDRAFT_111721</name>
</gene>
<dbReference type="SMART" id="SM00256">
    <property type="entry name" value="FBOX"/>
    <property type="match status" value="1"/>
</dbReference>
<dbReference type="HOGENOM" id="CLU_1204916_0_0_1"/>
<dbReference type="Proteomes" id="UP000053820">
    <property type="component" value="Unassembled WGS sequence"/>
</dbReference>
<protein>
    <recommendedName>
        <fullName evidence="1">F-box domain-containing protein</fullName>
    </recommendedName>
</protein>
<dbReference type="CDD" id="cd09917">
    <property type="entry name" value="F-box_SF"/>
    <property type="match status" value="1"/>
</dbReference>
<organism evidence="2 3">
    <name type="scientific">Hydnomerulius pinastri MD-312</name>
    <dbReference type="NCBI Taxonomy" id="994086"/>
    <lineage>
        <taxon>Eukaryota</taxon>
        <taxon>Fungi</taxon>
        <taxon>Dikarya</taxon>
        <taxon>Basidiomycota</taxon>
        <taxon>Agaricomycotina</taxon>
        <taxon>Agaricomycetes</taxon>
        <taxon>Agaricomycetidae</taxon>
        <taxon>Boletales</taxon>
        <taxon>Boletales incertae sedis</taxon>
        <taxon>Leucogyrophana</taxon>
    </lineage>
</organism>
<accession>A0A0C9WFR3</accession>
<evidence type="ECO:0000313" key="3">
    <source>
        <dbReference type="Proteomes" id="UP000053820"/>
    </source>
</evidence>